<dbReference type="SUPFAM" id="SSF47226">
    <property type="entry name" value="Histidine-containing phosphotransfer domain, HPT domain"/>
    <property type="match status" value="1"/>
</dbReference>
<comment type="caution">
    <text evidence="3">The sequence shown here is derived from an EMBL/GenBank/DDBJ whole genome shotgun (WGS) entry which is preliminary data.</text>
</comment>
<dbReference type="RefSeq" id="WP_272134047.1">
    <property type="nucleotide sequence ID" value="NZ_JAQLOI010000001.1"/>
</dbReference>
<evidence type="ECO:0000256" key="1">
    <source>
        <dbReference type="ARBA" id="ARBA00023012"/>
    </source>
</evidence>
<dbReference type="Proteomes" id="UP001210678">
    <property type="component" value="Unassembled WGS sequence"/>
</dbReference>
<protein>
    <submittedName>
        <fullName evidence="3">Hpt domain-containing protein</fullName>
    </submittedName>
</protein>
<gene>
    <name evidence="3" type="ORF">PGX00_07190</name>
</gene>
<proteinExistence type="predicted"/>
<evidence type="ECO:0000313" key="3">
    <source>
        <dbReference type="EMBL" id="MDB1123457.1"/>
    </source>
</evidence>
<name>A0ABT4YPH3_9VIBR</name>
<accession>A0ABT4YPH3</accession>
<dbReference type="InterPro" id="IPR008207">
    <property type="entry name" value="Sig_transdc_His_kin_Hpt_dom"/>
</dbReference>
<dbReference type="InterPro" id="IPR036641">
    <property type="entry name" value="HPT_dom_sf"/>
</dbReference>
<feature type="domain" description="HPt" evidence="2">
    <location>
        <begin position="25"/>
        <end position="100"/>
    </location>
</feature>
<keyword evidence="1" id="KW-0902">Two-component regulatory system</keyword>
<organism evidence="3 4">
    <name type="scientific">Vibrio algarum</name>
    <dbReference type="NCBI Taxonomy" id="3020714"/>
    <lineage>
        <taxon>Bacteria</taxon>
        <taxon>Pseudomonadati</taxon>
        <taxon>Pseudomonadota</taxon>
        <taxon>Gammaproteobacteria</taxon>
        <taxon>Vibrionales</taxon>
        <taxon>Vibrionaceae</taxon>
        <taxon>Vibrio</taxon>
    </lineage>
</organism>
<keyword evidence="4" id="KW-1185">Reference proteome</keyword>
<reference evidence="3 4" key="1">
    <citation type="submission" date="2023-01" db="EMBL/GenBank/DDBJ databases">
        <title>Vibrio sp. KJ40-1 sp.nov, isolated from marine algae.</title>
        <authorList>
            <person name="Butt M."/>
            <person name="Kim J.M.J."/>
            <person name="Jeon C.O.C."/>
        </authorList>
    </citation>
    <scope>NUCLEOTIDE SEQUENCE [LARGE SCALE GENOMIC DNA]</scope>
    <source>
        <strain evidence="3 4">KJ40-1</strain>
    </source>
</reference>
<dbReference type="Pfam" id="PF01627">
    <property type="entry name" value="Hpt"/>
    <property type="match status" value="1"/>
</dbReference>
<dbReference type="Gene3D" id="1.20.120.160">
    <property type="entry name" value="HPT domain"/>
    <property type="match status" value="1"/>
</dbReference>
<evidence type="ECO:0000259" key="2">
    <source>
        <dbReference type="Pfam" id="PF01627"/>
    </source>
</evidence>
<dbReference type="EMBL" id="JAQLOI010000001">
    <property type="protein sequence ID" value="MDB1123457.1"/>
    <property type="molecule type" value="Genomic_DNA"/>
</dbReference>
<evidence type="ECO:0000313" key="4">
    <source>
        <dbReference type="Proteomes" id="UP001210678"/>
    </source>
</evidence>
<sequence>MTIYLNTAKIDDLCNEIGQENLPILLDIFLGELNDYQVTLMENNEDLERLLSDISHALKSSAASFGADDLCKKAQCIDASAKAGENISTVENRESMLLSIRATIEAYDLLIK</sequence>